<dbReference type="RefSeq" id="XP_012654691.1">
    <property type="nucleotide sequence ID" value="XM_012799237.1"/>
</dbReference>
<dbReference type="AlphaFoldDB" id="W7XHV3"/>
<gene>
    <name evidence="1" type="ORF">TTHERM_000499371</name>
</gene>
<evidence type="ECO:0000313" key="2">
    <source>
        <dbReference type="Proteomes" id="UP000009168"/>
    </source>
</evidence>
<proteinExistence type="predicted"/>
<protein>
    <submittedName>
        <fullName evidence="1">Uncharacterized protein</fullName>
    </submittedName>
</protein>
<dbReference type="InParanoid" id="W7XHV3"/>
<dbReference type="GeneID" id="24439310"/>
<dbReference type="KEGG" id="tet:TTHERM_000499371"/>
<keyword evidence="2" id="KW-1185">Reference proteome</keyword>
<dbReference type="Proteomes" id="UP000009168">
    <property type="component" value="Unassembled WGS sequence"/>
</dbReference>
<sequence length="87" mass="10711">MKFSWIIQISLLQINHPYIYFADNFDISQLQKLILYLWVHFFLQMGKLLEDNQKKPNRIFNQYIGCQDQKLPSYHTINYYKTQKKYT</sequence>
<accession>W7XHV3</accession>
<reference evidence="2" key="1">
    <citation type="journal article" date="2006" name="PLoS Biol.">
        <title>Macronuclear genome sequence of the ciliate Tetrahymena thermophila, a model eukaryote.</title>
        <authorList>
            <person name="Eisen J.A."/>
            <person name="Coyne R.S."/>
            <person name="Wu M."/>
            <person name="Wu D."/>
            <person name="Thiagarajan M."/>
            <person name="Wortman J.R."/>
            <person name="Badger J.H."/>
            <person name="Ren Q."/>
            <person name="Amedeo P."/>
            <person name="Jones K.M."/>
            <person name="Tallon L.J."/>
            <person name="Delcher A.L."/>
            <person name="Salzberg S.L."/>
            <person name="Silva J.C."/>
            <person name="Haas B.J."/>
            <person name="Majoros W.H."/>
            <person name="Farzad M."/>
            <person name="Carlton J.M."/>
            <person name="Smith R.K. Jr."/>
            <person name="Garg J."/>
            <person name="Pearlman R.E."/>
            <person name="Karrer K.M."/>
            <person name="Sun L."/>
            <person name="Manning G."/>
            <person name="Elde N.C."/>
            <person name="Turkewitz A.P."/>
            <person name="Asai D.J."/>
            <person name="Wilkes D.E."/>
            <person name="Wang Y."/>
            <person name="Cai H."/>
            <person name="Collins K."/>
            <person name="Stewart B.A."/>
            <person name="Lee S.R."/>
            <person name="Wilamowska K."/>
            <person name="Weinberg Z."/>
            <person name="Ruzzo W.L."/>
            <person name="Wloga D."/>
            <person name="Gaertig J."/>
            <person name="Frankel J."/>
            <person name="Tsao C.-C."/>
            <person name="Gorovsky M.A."/>
            <person name="Keeling P.J."/>
            <person name="Waller R.F."/>
            <person name="Patron N.J."/>
            <person name="Cherry J.M."/>
            <person name="Stover N.A."/>
            <person name="Krieger C.J."/>
            <person name="del Toro C."/>
            <person name="Ryder H.F."/>
            <person name="Williamson S.C."/>
            <person name="Barbeau R.A."/>
            <person name="Hamilton E.P."/>
            <person name="Orias E."/>
        </authorList>
    </citation>
    <scope>NUCLEOTIDE SEQUENCE [LARGE SCALE GENOMIC DNA]</scope>
    <source>
        <strain evidence="2">SB210</strain>
    </source>
</reference>
<organism evidence="1 2">
    <name type="scientific">Tetrahymena thermophila (strain SB210)</name>
    <dbReference type="NCBI Taxonomy" id="312017"/>
    <lineage>
        <taxon>Eukaryota</taxon>
        <taxon>Sar</taxon>
        <taxon>Alveolata</taxon>
        <taxon>Ciliophora</taxon>
        <taxon>Intramacronucleata</taxon>
        <taxon>Oligohymenophorea</taxon>
        <taxon>Hymenostomatida</taxon>
        <taxon>Tetrahymenina</taxon>
        <taxon>Tetrahymenidae</taxon>
        <taxon>Tetrahymena</taxon>
    </lineage>
</organism>
<evidence type="ECO:0000313" key="1">
    <source>
        <dbReference type="EMBL" id="EWS72754.1"/>
    </source>
</evidence>
<name>W7XHV3_TETTS</name>
<dbReference type="EMBL" id="GG662548">
    <property type="protein sequence ID" value="EWS72754.1"/>
    <property type="molecule type" value="Genomic_DNA"/>
</dbReference>